<dbReference type="AlphaFoldDB" id="A0A6H5GTR9"/>
<sequence length="117" mass="13590">MIFNQLQPHKKDEPSNRSHTESEKTPKSVTRRFATMVSLKMCTLTIIVHRSFHVGTDIYKFRIEAIATDEATQVKTFTNRRNECQDTTFDWLKNSRISGPKLIFPKNVRFSSPTAQE</sequence>
<gene>
    <name evidence="2" type="ORF">NTEN_LOCUS11997</name>
</gene>
<reference evidence="2 3" key="1">
    <citation type="submission" date="2020-02" db="EMBL/GenBank/DDBJ databases">
        <authorList>
            <person name="Ferguson B K."/>
        </authorList>
    </citation>
    <scope>NUCLEOTIDE SEQUENCE [LARGE SCALE GENOMIC DNA]</scope>
</reference>
<organism evidence="2 3">
    <name type="scientific">Nesidiocoris tenuis</name>
    <dbReference type="NCBI Taxonomy" id="355587"/>
    <lineage>
        <taxon>Eukaryota</taxon>
        <taxon>Metazoa</taxon>
        <taxon>Ecdysozoa</taxon>
        <taxon>Arthropoda</taxon>
        <taxon>Hexapoda</taxon>
        <taxon>Insecta</taxon>
        <taxon>Pterygota</taxon>
        <taxon>Neoptera</taxon>
        <taxon>Paraneoptera</taxon>
        <taxon>Hemiptera</taxon>
        <taxon>Heteroptera</taxon>
        <taxon>Panheteroptera</taxon>
        <taxon>Cimicomorpha</taxon>
        <taxon>Miridae</taxon>
        <taxon>Dicyphina</taxon>
        <taxon>Nesidiocoris</taxon>
    </lineage>
</organism>
<protein>
    <submittedName>
        <fullName evidence="2">Uncharacterized protein</fullName>
    </submittedName>
</protein>
<name>A0A6H5GTR9_9HEMI</name>
<dbReference type="Proteomes" id="UP000479000">
    <property type="component" value="Unassembled WGS sequence"/>
</dbReference>
<dbReference type="EMBL" id="CADCXU010017674">
    <property type="protein sequence ID" value="CAB0006520.1"/>
    <property type="molecule type" value="Genomic_DNA"/>
</dbReference>
<proteinExistence type="predicted"/>
<evidence type="ECO:0000313" key="3">
    <source>
        <dbReference type="Proteomes" id="UP000479000"/>
    </source>
</evidence>
<accession>A0A6H5GTR9</accession>
<evidence type="ECO:0000256" key="1">
    <source>
        <dbReference type="SAM" id="MobiDB-lite"/>
    </source>
</evidence>
<feature type="region of interest" description="Disordered" evidence="1">
    <location>
        <begin position="1"/>
        <end position="29"/>
    </location>
</feature>
<keyword evidence="3" id="KW-1185">Reference proteome</keyword>
<evidence type="ECO:0000313" key="2">
    <source>
        <dbReference type="EMBL" id="CAB0006520.1"/>
    </source>
</evidence>
<feature type="compositionally biased region" description="Basic and acidic residues" evidence="1">
    <location>
        <begin position="9"/>
        <end position="26"/>
    </location>
</feature>